<dbReference type="Gene3D" id="3.10.310.10">
    <property type="entry name" value="Diaminopimelate Epimerase, Chain A, domain 1"/>
    <property type="match status" value="2"/>
</dbReference>
<dbReference type="SUPFAM" id="SSF54506">
    <property type="entry name" value="Diaminopimelate epimerase-like"/>
    <property type="match status" value="1"/>
</dbReference>
<accession>A0ABV7FEQ9</accession>
<evidence type="ECO:0000256" key="8">
    <source>
        <dbReference type="HAMAP-Rule" id="MF_00197"/>
    </source>
</evidence>
<dbReference type="Pfam" id="PF01678">
    <property type="entry name" value="DAP_epimerase"/>
    <property type="match status" value="2"/>
</dbReference>
<dbReference type="PANTHER" id="PTHR31689">
    <property type="entry name" value="DIAMINOPIMELATE EPIMERASE, CHLOROPLASTIC"/>
    <property type="match status" value="1"/>
</dbReference>
<gene>
    <name evidence="8 10" type="primary">dapF</name>
    <name evidence="10" type="ORF">ACFODX_02445</name>
</gene>
<evidence type="ECO:0000256" key="6">
    <source>
        <dbReference type="ARBA" id="ARBA00023235"/>
    </source>
</evidence>
<keyword evidence="4 8" id="KW-0028">Amino-acid biosynthesis</keyword>
<feature type="site" description="Could be important to modulate the pK values of the two catalytic cysteine residues" evidence="8">
    <location>
        <position position="210"/>
    </location>
</feature>
<feature type="binding site" evidence="8">
    <location>
        <position position="13"/>
    </location>
    <ligand>
        <name>substrate</name>
    </ligand>
</feature>
<evidence type="ECO:0000256" key="3">
    <source>
        <dbReference type="ARBA" id="ARBA00013080"/>
    </source>
</evidence>
<keyword evidence="6 8" id="KW-0413">Isomerase</keyword>
<dbReference type="EC" id="5.1.1.7" evidence="3 8"/>
<organism evidence="10 11">
    <name type="scientific">Cellvibrio fontiphilus</name>
    <dbReference type="NCBI Taxonomy" id="1815559"/>
    <lineage>
        <taxon>Bacteria</taxon>
        <taxon>Pseudomonadati</taxon>
        <taxon>Pseudomonadota</taxon>
        <taxon>Gammaproteobacteria</taxon>
        <taxon>Cellvibrionales</taxon>
        <taxon>Cellvibrionaceae</taxon>
        <taxon>Cellvibrio</taxon>
    </lineage>
</organism>
<keyword evidence="11" id="KW-1185">Reference proteome</keyword>
<dbReference type="InterPro" id="IPR001653">
    <property type="entry name" value="DAP_epimerase_DapF"/>
</dbReference>
<evidence type="ECO:0000256" key="2">
    <source>
        <dbReference type="ARBA" id="ARBA00010219"/>
    </source>
</evidence>
<feature type="binding site" evidence="8">
    <location>
        <position position="46"/>
    </location>
    <ligand>
        <name>substrate</name>
    </ligand>
</feature>
<feature type="site" description="Could be important to modulate the pK values of the two catalytic cysteine residues" evidence="8">
    <location>
        <position position="161"/>
    </location>
</feature>
<dbReference type="EMBL" id="JBHRTF010000002">
    <property type="protein sequence ID" value="MFC3114398.1"/>
    <property type="molecule type" value="Genomic_DNA"/>
</dbReference>
<comment type="function">
    <text evidence="8">Catalyzes the stereoinversion of LL-2,6-diaminopimelate (L,L-DAP) to meso-diaminopimelate (meso-DAP), a precursor of L-lysine and an essential component of the bacterial peptidoglycan.</text>
</comment>
<dbReference type="Proteomes" id="UP001595555">
    <property type="component" value="Unassembled WGS sequence"/>
</dbReference>
<keyword evidence="5 8" id="KW-0457">Lysine biosynthesis</keyword>
<sequence>MRLRFSKMHGLGNDFVVIDGVGQSVRLTPEKIRYIADRNFGVGCDQILLVETPDNPDVDFRYRIFNCDGSEVENCGNGARCFAVFVRERKLTGKNVIKVETAGGLIELRVQQDEQVSVDMGAPRLQPAQIPFVADAQAVTYPLEVAGKTYEISAVSMGNPHSVLLVDDVKTAPVTELGPLIENHVRFPARVNAGFMQVVSRSEINLRVFERGVGETLACGTGACGAVVAGRLRGLLDQKVKVNLPGGSLHIEWPGEGQPVIMTGPAVTVFHGQIKI</sequence>
<comment type="similarity">
    <text evidence="2 8">Belongs to the diaminopimelate epimerase family.</text>
</comment>
<feature type="binding site" evidence="8">
    <location>
        <begin position="220"/>
        <end position="221"/>
    </location>
    <ligand>
        <name>substrate</name>
    </ligand>
</feature>
<dbReference type="RefSeq" id="WP_378115706.1">
    <property type="nucleotide sequence ID" value="NZ_JBHRTF010000002.1"/>
</dbReference>
<feature type="binding site" evidence="8">
    <location>
        <begin position="210"/>
        <end position="211"/>
    </location>
    <ligand>
        <name>substrate</name>
    </ligand>
</feature>
<feature type="binding site" evidence="8">
    <location>
        <position position="159"/>
    </location>
    <ligand>
        <name>substrate</name>
    </ligand>
</feature>
<dbReference type="InterPro" id="IPR018510">
    <property type="entry name" value="DAP_epimerase_AS"/>
</dbReference>
<comment type="subunit">
    <text evidence="8">Homodimer.</text>
</comment>
<comment type="catalytic activity">
    <reaction evidence="7 8">
        <text>(2S,6S)-2,6-diaminopimelate = meso-2,6-diaminopimelate</text>
        <dbReference type="Rhea" id="RHEA:15393"/>
        <dbReference type="ChEBI" id="CHEBI:57609"/>
        <dbReference type="ChEBI" id="CHEBI:57791"/>
        <dbReference type="EC" id="5.1.1.7"/>
    </reaction>
</comment>
<feature type="active site" evidence="9">
    <location>
        <position position="75"/>
    </location>
</feature>
<feature type="binding site" evidence="8">
    <location>
        <begin position="76"/>
        <end position="77"/>
    </location>
    <ligand>
        <name>substrate</name>
    </ligand>
</feature>
<keyword evidence="8" id="KW-0963">Cytoplasm</keyword>
<evidence type="ECO:0000256" key="9">
    <source>
        <dbReference type="PROSITE-ProRule" id="PRU10125"/>
    </source>
</evidence>
<feature type="binding site" evidence="8">
    <location>
        <position position="192"/>
    </location>
    <ligand>
        <name>substrate</name>
    </ligand>
</feature>
<dbReference type="NCBIfam" id="TIGR00652">
    <property type="entry name" value="DapF"/>
    <property type="match status" value="1"/>
</dbReference>
<evidence type="ECO:0000256" key="1">
    <source>
        <dbReference type="ARBA" id="ARBA00005196"/>
    </source>
</evidence>
<name>A0ABV7FEQ9_9GAMM</name>
<feature type="active site" description="Proton acceptor" evidence="8">
    <location>
        <position position="219"/>
    </location>
</feature>
<evidence type="ECO:0000313" key="10">
    <source>
        <dbReference type="EMBL" id="MFC3114398.1"/>
    </source>
</evidence>
<evidence type="ECO:0000256" key="7">
    <source>
        <dbReference type="ARBA" id="ARBA00051712"/>
    </source>
</evidence>
<feature type="active site" description="Proton donor" evidence="8">
    <location>
        <position position="75"/>
    </location>
</feature>
<feature type="site" description="Important for dimerization" evidence="8">
    <location>
        <position position="270"/>
    </location>
</feature>
<dbReference type="PROSITE" id="PS01326">
    <property type="entry name" value="DAP_EPIMERASE"/>
    <property type="match status" value="1"/>
</dbReference>
<reference evidence="11" key="1">
    <citation type="journal article" date="2019" name="Int. J. Syst. Evol. Microbiol.">
        <title>The Global Catalogue of Microorganisms (GCM) 10K type strain sequencing project: providing services to taxonomists for standard genome sequencing and annotation.</title>
        <authorList>
            <consortium name="The Broad Institute Genomics Platform"/>
            <consortium name="The Broad Institute Genome Sequencing Center for Infectious Disease"/>
            <person name="Wu L."/>
            <person name="Ma J."/>
        </authorList>
    </citation>
    <scope>NUCLEOTIDE SEQUENCE [LARGE SCALE GENOMIC DNA]</scope>
    <source>
        <strain evidence="11">KCTC 52237</strain>
    </source>
</reference>
<comment type="pathway">
    <text evidence="1 8">Amino-acid biosynthesis; L-lysine biosynthesis via DAP pathway; DL-2,6-diaminopimelate from LL-2,6-diaminopimelate: step 1/1.</text>
</comment>
<feature type="binding site" evidence="8">
    <location>
        <position position="66"/>
    </location>
    <ligand>
        <name>substrate</name>
    </ligand>
</feature>
<dbReference type="PANTHER" id="PTHR31689:SF0">
    <property type="entry name" value="DIAMINOPIMELATE EPIMERASE"/>
    <property type="match status" value="1"/>
</dbReference>
<evidence type="ECO:0000256" key="4">
    <source>
        <dbReference type="ARBA" id="ARBA00022605"/>
    </source>
</evidence>
<dbReference type="GO" id="GO:0008837">
    <property type="term" value="F:diaminopimelate epimerase activity"/>
    <property type="evidence" value="ECO:0007669"/>
    <property type="project" value="UniProtKB-EC"/>
</dbReference>
<comment type="subcellular location">
    <subcellularLocation>
        <location evidence="8">Cytoplasm</location>
    </subcellularLocation>
</comment>
<protein>
    <recommendedName>
        <fullName evidence="3 8">Diaminopimelate epimerase</fullName>
        <shortName evidence="8">DAP epimerase</shortName>
        <ecNumber evidence="3 8">5.1.1.7</ecNumber>
    </recommendedName>
    <alternativeName>
        <fullName evidence="8">PLP-independent amino acid racemase</fullName>
    </alternativeName>
</protein>
<proteinExistence type="inferred from homology"/>
<dbReference type="HAMAP" id="MF_00197">
    <property type="entry name" value="DAP_epimerase"/>
    <property type="match status" value="1"/>
</dbReference>
<comment type="caution">
    <text evidence="10">The sequence shown here is derived from an EMBL/GenBank/DDBJ whole genome shotgun (WGS) entry which is preliminary data.</text>
</comment>
<evidence type="ECO:0000256" key="5">
    <source>
        <dbReference type="ARBA" id="ARBA00023154"/>
    </source>
</evidence>
<evidence type="ECO:0000313" key="11">
    <source>
        <dbReference type="Proteomes" id="UP001595555"/>
    </source>
</evidence>